<dbReference type="GO" id="GO:0006285">
    <property type="term" value="P:base-excision repair, AP site formation"/>
    <property type="evidence" value="ECO:0007669"/>
    <property type="project" value="InterPro"/>
</dbReference>
<evidence type="ECO:0000256" key="1">
    <source>
        <dbReference type="ARBA" id="ARBA00022763"/>
    </source>
</evidence>
<accession>A0A8H3HZE3</accession>
<evidence type="ECO:0000313" key="6">
    <source>
        <dbReference type="EMBL" id="CAE7123632.1"/>
    </source>
</evidence>
<dbReference type="Gene3D" id="3.40.470.10">
    <property type="entry name" value="Uracil-DNA glycosylase-like domain"/>
    <property type="match status" value="1"/>
</dbReference>
<reference evidence="6" key="1">
    <citation type="submission" date="2021-01" db="EMBL/GenBank/DDBJ databases">
        <authorList>
            <person name="Kaushik A."/>
        </authorList>
    </citation>
    <scope>NUCLEOTIDE SEQUENCE</scope>
    <source>
        <strain evidence="6">AG5</strain>
    </source>
</reference>
<keyword evidence="1" id="KW-0227">DNA damage</keyword>
<dbReference type="InterPro" id="IPR036895">
    <property type="entry name" value="Uracil-DNA_glycosylase-like_sf"/>
</dbReference>
<dbReference type="SUPFAM" id="SSF52141">
    <property type="entry name" value="Uracil-DNA glycosylase-like"/>
    <property type="match status" value="1"/>
</dbReference>
<proteinExistence type="predicted"/>
<comment type="caution">
    <text evidence="6">The sequence shown here is derived from an EMBL/GenBank/DDBJ whole genome shotgun (WGS) entry which is preliminary data.</text>
</comment>
<dbReference type="GO" id="GO:0008263">
    <property type="term" value="F:pyrimidine-specific mismatch base pair DNA N-glycosylase activity"/>
    <property type="evidence" value="ECO:0007669"/>
    <property type="project" value="TreeGrafter"/>
</dbReference>
<gene>
    <name evidence="6" type="ORF">RDB_LOCUS57871</name>
</gene>
<dbReference type="InterPro" id="IPR005122">
    <property type="entry name" value="Uracil-DNA_glycosylase-like"/>
</dbReference>
<sequence length="375" mass="42130">MNIKHEVSPAPVISKYFTARSAGEVDRPRLDERKVGVPEPASRSGTEESRVDPEPELVHSTPVVDPLATVNESDEHESRPVSKRTRRVTGAEDDGDRTVAKQHKPKKRRLKRGYAPPEVYAHLNYVQDCLDYDLNILFCGINPGQKSAGDGHHFANPLNGFWRCLHQGGLTDVLVPPCEDHTLPERFKLGIINLVDRPSAEMTELSLAERRAAVPGFLQKVHKWRPKIVCMVGKGIWEDVFAYASKVSKGKSEADGIRVEECPDQAGRRSWAELKANFEFDIQPICLLHGPRKEDPEGESENGEQGTATETIGSEERTLFFVVPSTSSRVLTHQLPDKIILFQLLMKRWEELTTGTMTRSIEWQIRIMVGPRSTV</sequence>
<protein>
    <recommendedName>
        <fullName evidence="5">Uracil-DNA glycosylase-like domain-containing protein</fullName>
    </recommendedName>
</protein>
<dbReference type="PANTHER" id="PTHR12159:SF9">
    <property type="entry name" value="G_T MISMATCH-SPECIFIC THYMINE DNA GLYCOSYLASE"/>
    <property type="match status" value="1"/>
</dbReference>
<feature type="compositionally biased region" description="Basic and acidic residues" evidence="4">
    <location>
        <begin position="23"/>
        <end position="36"/>
    </location>
</feature>
<organism evidence="6 7">
    <name type="scientific">Rhizoctonia solani</name>
    <dbReference type="NCBI Taxonomy" id="456999"/>
    <lineage>
        <taxon>Eukaryota</taxon>
        <taxon>Fungi</taxon>
        <taxon>Dikarya</taxon>
        <taxon>Basidiomycota</taxon>
        <taxon>Agaricomycotina</taxon>
        <taxon>Agaricomycetes</taxon>
        <taxon>Cantharellales</taxon>
        <taxon>Ceratobasidiaceae</taxon>
        <taxon>Rhizoctonia</taxon>
    </lineage>
</organism>
<dbReference type="CDD" id="cd10028">
    <property type="entry name" value="UDG-F2_TDG_MUG"/>
    <property type="match status" value="1"/>
</dbReference>
<dbReference type="PANTHER" id="PTHR12159">
    <property type="entry name" value="G/T AND G/U MISMATCH-SPECIFIC DNA GLYCOSYLASE"/>
    <property type="match status" value="1"/>
</dbReference>
<evidence type="ECO:0000256" key="4">
    <source>
        <dbReference type="SAM" id="MobiDB-lite"/>
    </source>
</evidence>
<feature type="compositionally biased region" description="Basic residues" evidence="4">
    <location>
        <begin position="100"/>
        <end position="112"/>
    </location>
</feature>
<feature type="region of interest" description="Disordered" evidence="4">
    <location>
        <begin position="1"/>
        <end position="113"/>
    </location>
</feature>
<feature type="compositionally biased region" description="Basic and acidic residues" evidence="4">
    <location>
        <begin position="45"/>
        <end position="57"/>
    </location>
</feature>
<dbReference type="AlphaFoldDB" id="A0A8H3HZE3"/>
<feature type="region of interest" description="Disordered" evidence="4">
    <location>
        <begin position="291"/>
        <end position="310"/>
    </location>
</feature>
<dbReference type="GO" id="GO:0004844">
    <property type="term" value="F:uracil DNA N-glycosylase activity"/>
    <property type="evidence" value="ECO:0007669"/>
    <property type="project" value="TreeGrafter"/>
</dbReference>
<dbReference type="Proteomes" id="UP000663827">
    <property type="component" value="Unassembled WGS sequence"/>
</dbReference>
<dbReference type="EMBL" id="CAJNJQ010001157">
    <property type="protein sequence ID" value="CAE7123632.1"/>
    <property type="molecule type" value="Genomic_DNA"/>
</dbReference>
<keyword evidence="3" id="KW-0234">DNA repair</keyword>
<evidence type="ECO:0000313" key="7">
    <source>
        <dbReference type="Proteomes" id="UP000663827"/>
    </source>
</evidence>
<dbReference type="Pfam" id="PF03167">
    <property type="entry name" value="UDG"/>
    <property type="match status" value="1"/>
</dbReference>
<evidence type="ECO:0000259" key="5">
    <source>
        <dbReference type="Pfam" id="PF03167"/>
    </source>
</evidence>
<evidence type="ECO:0000256" key="3">
    <source>
        <dbReference type="ARBA" id="ARBA00023204"/>
    </source>
</evidence>
<name>A0A8H3HZE3_9AGAM</name>
<evidence type="ECO:0000256" key="2">
    <source>
        <dbReference type="ARBA" id="ARBA00022801"/>
    </source>
</evidence>
<keyword evidence="2" id="KW-0378">Hydrolase</keyword>
<feature type="domain" description="Uracil-DNA glycosylase-like" evidence="5">
    <location>
        <begin position="131"/>
        <end position="246"/>
    </location>
</feature>
<dbReference type="InterPro" id="IPR015637">
    <property type="entry name" value="MUG/TDG"/>
</dbReference>